<keyword evidence="4" id="KW-0732">Signal</keyword>
<dbReference type="AlphaFoldDB" id="A0A812MS41"/>
<dbReference type="GO" id="GO:0005096">
    <property type="term" value="F:GTPase activator activity"/>
    <property type="evidence" value="ECO:0007669"/>
    <property type="project" value="UniProtKB-KW"/>
</dbReference>
<sequence length="417" mass="45742">MAFPHQLTLSLAFLPQACLAGMSPILSDHYDTFKDVMFAFICFQSEKEEVQNMGGACLAYLVIIHVFCFFVEDLTTELLSSHLAVLLLTPDAGDSVNLGEELLIVLYKQLTPTKRFLLLLENVPQALAALFYLRREGGSTVVAALNLAIPTIQVLVTLVLFGPVRAQVAGYYGRKLRTLVASGNDIMARRIWREADFEKDEGLYLRALPWMHPAHDSEVLMLRAQMLRGLWKATVAPEVQDVAQDFEKTEGDLQNLGIGASGLVQALCSALEKGTFTGEELNLNNNGLQDEHMKALCAVFEKCSCLKDVQSLSFRNNSIGPDGAKAICHVVAQSSIKHLDLSGNGIGDEGSNVVTSKPDKAAISSILFRKMPNRHKAIAKCIEKKPDFENLGIEFNNVTDQGVEAKGCAEQKRKKGT</sequence>
<feature type="chain" id="PRO_5032656743" evidence="4">
    <location>
        <begin position="21"/>
        <end position="417"/>
    </location>
</feature>
<dbReference type="GO" id="GO:0048471">
    <property type="term" value="C:perinuclear region of cytoplasm"/>
    <property type="evidence" value="ECO:0007669"/>
    <property type="project" value="TreeGrafter"/>
</dbReference>
<evidence type="ECO:0000313" key="5">
    <source>
        <dbReference type="EMBL" id="CAE7264902.1"/>
    </source>
</evidence>
<evidence type="ECO:0000256" key="3">
    <source>
        <dbReference type="ARBA" id="ARBA00022737"/>
    </source>
</evidence>
<dbReference type="Pfam" id="PF13516">
    <property type="entry name" value="LRR_6"/>
    <property type="match status" value="3"/>
</dbReference>
<dbReference type="GO" id="GO:0031267">
    <property type="term" value="F:small GTPase binding"/>
    <property type="evidence" value="ECO:0007669"/>
    <property type="project" value="TreeGrafter"/>
</dbReference>
<evidence type="ECO:0000313" key="6">
    <source>
        <dbReference type="Proteomes" id="UP000604046"/>
    </source>
</evidence>
<evidence type="ECO:0000256" key="2">
    <source>
        <dbReference type="ARBA" id="ARBA00022614"/>
    </source>
</evidence>
<dbReference type="Gene3D" id="3.80.10.10">
    <property type="entry name" value="Ribonuclease Inhibitor"/>
    <property type="match status" value="1"/>
</dbReference>
<evidence type="ECO:0000256" key="1">
    <source>
        <dbReference type="ARBA" id="ARBA00022468"/>
    </source>
</evidence>
<dbReference type="Proteomes" id="UP000604046">
    <property type="component" value="Unassembled WGS sequence"/>
</dbReference>
<evidence type="ECO:0000256" key="4">
    <source>
        <dbReference type="SAM" id="SignalP"/>
    </source>
</evidence>
<keyword evidence="6" id="KW-1185">Reference proteome</keyword>
<dbReference type="PANTHER" id="PTHR24113:SF12">
    <property type="entry name" value="RAN GTPASE-ACTIVATING PROTEIN 1"/>
    <property type="match status" value="1"/>
</dbReference>
<dbReference type="GO" id="GO:0005634">
    <property type="term" value="C:nucleus"/>
    <property type="evidence" value="ECO:0007669"/>
    <property type="project" value="TreeGrafter"/>
</dbReference>
<dbReference type="GO" id="GO:0005829">
    <property type="term" value="C:cytosol"/>
    <property type="evidence" value="ECO:0007669"/>
    <property type="project" value="TreeGrafter"/>
</dbReference>
<proteinExistence type="predicted"/>
<reference evidence="5" key="1">
    <citation type="submission" date="2021-02" db="EMBL/GenBank/DDBJ databases">
        <authorList>
            <person name="Dougan E. K."/>
            <person name="Rhodes N."/>
            <person name="Thang M."/>
            <person name="Chan C."/>
        </authorList>
    </citation>
    <scope>NUCLEOTIDE SEQUENCE</scope>
</reference>
<keyword evidence="2" id="KW-0433">Leucine-rich repeat</keyword>
<comment type="caution">
    <text evidence="5">The sequence shown here is derived from an EMBL/GenBank/DDBJ whole genome shotgun (WGS) entry which is preliminary data.</text>
</comment>
<dbReference type="OrthoDB" id="10556462at2759"/>
<dbReference type="GO" id="GO:0006913">
    <property type="term" value="P:nucleocytoplasmic transport"/>
    <property type="evidence" value="ECO:0007669"/>
    <property type="project" value="TreeGrafter"/>
</dbReference>
<dbReference type="InterPro" id="IPR001611">
    <property type="entry name" value="Leu-rich_rpt"/>
</dbReference>
<dbReference type="SMART" id="SM00368">
    <property type="entry name" value="LRR_RI"/>
    <property type="match status" value="3"/>
</dbReference>
<dbReference type="PANTHER" id="PTHR24113">
    <property type="entry name" value="RAN GTPASE-ACTIVATING PROTEIN 1"/>
    <property type="match status" value="1"/>
</dbReference>
<organism evidence="5 6">
    <name type="scientific">Symbiodinium natans</name>
    <dbReference type="NCBI Taxonomy" id="878477"/>
    <lineage>
        <taxon>Eukaryota</taxon>
        <taxon>Sar</taxon>
        <taxon>Alveolata</taxon>
        <taxon>Dinophyceae</taxon>
        <taxon>Suessiales</taxon>
        <taxon>Symbiodiniaceae</taxon>
        <taxon>Symbiodinium</taxon>
    </lineage>
</organism>
<keyword evidence="3" id="KW-0677">Repeat</keyword>
<name>A0A812MS41_9DINO</name>
<dbReference type="EMBL" id="CAJNDS010001557">
    <property type="protein sequence ID" value="CAE7264902.1"/>
    <property type="molecule type" value="Genomic_DNA"/>
</dbReference>
<dbReference type="SUPFAM" id="SSF52047">
    <property type="entry name" value="RNI-like"/>
    <property type="match status" value="1"/>
</dbReference>
<feature type="signal peptide" evidence="4">
    <location>
        <begin position="1"/>
        <end position="20"/>
    </location>
</feature>
<gene>
    <name evidence="5" type="primary">NLRC3</name>
    <name evidence="5" type="ORF">SNAT2548_LOCUS13966</name>
</gene>
<keyword evidence="1" id="KW-0343">GTPase activation</keyword>
<accession>A0A812MS41</accession>
<protein>
    <submittedName>
        <fullName evidence="5">NLRC3 protein</fullName>
    </submittedName>
</protein>
<dbReference type="InterPro" id="IPR027038">
    <property type="entry name" value="RanGap"/>
</dbReference>
<dbReference type="InterPro" id="IPR032675">
    <property type="entry name" value="LRR_dom_sf"/>
</dbReference>